<sequence length="106" mass="11849">MPLTLSLLPKINGACSGSQRLFAVSKRNPRIETALSMCLRESENNTSRKKTLQEARKKGRMDRSKAEDEMSSELQNLDVQGETQAAGTGLVYVDAFSQFHCLWDAR</sequence>
<evidence type="ECO:0000313" key="2">
    <source>
        <dbReference type="EMBL" id="TRY64951.1"/>
    </source>
</evidence>
<evidence type="ECO:0000313" key="3">
    <source>
        <dbReference type="Proteomes" id="UP000316079"/>
    </source>
</evidence>
<dbReference type="Proteomes" id="UP000316079">
    <property type="component" value="Unassembled WGS sequence"/>
</dbReference>
<organism evidence="2 3">
    <name type="scientific">Danionella cerebrum</name>
    <dbReference type="NCBI Taxonomy" id="2873325"/>
    <lineage>
        <taxon>Eukaryota</taxon>
        <taxon>Metazoa</taxon>
        <taxon>Chordata</taxon>
        <taxon>Craniata</taxon>
        <taxon>Vertebrata</taxon>
        <taxon>Euteleostomi</taxon>
        <taxon>Actinopterygii</taxon>
        <taxon>Neopterygii</taxon>
        <taxon>Teleostei</taxon>
        <taxon>Ostariophysi</taxon>
        <taxon>Cypriniformes</taxon>
        <taxon>Danionidae</taxon>
        <taxon>Danioninae</taxon>
        <taxon>Danionella</taxon>
    </lineage>
</organism>
<dbReference type="AlphaFoldDB" id="A0A553NHN7"/>
<proteinExistence type="predicted"/>
<keyword evidence="3" id="KW-1185">Reference proteome</keyword>
<feature type="region of interest" description="Disordered" evidence="1">
    <location>
        <begin position="42"/>
        <end position="75"/>
    </location>
</feature>
<feature type="compositionally biased region" description="Basic and acidic residues" evidence="1">
    <location>
        <begin position="51"/>
        <end position="68"/>
    </location>
</feature>
<reference evidence="2 3" key="1">
    <citation type="journal article" date="2019" name="Sci. Data">
        <title>Hybrid genome assembly and annotation of Danionella translucida.</title>
        <authorList>
            <person name="Kadobianskyi M."/>
            <person name="Schulze L."/>
            <person name="Schuelke M."/>
            <person name="Judkewitz B."/>
        </authorList>
    </citation>
    <scope>NUCLEOTIDE SEQUENCE [LARGE SCALE GENOMIC DNA]</scope>
    <source>
        <strain evidence="2 3">Bolton</strain>
    </source>
</reference>
<accession>A0A553NHN7</accession>
<name>A0A553NHN7_9TELE</name>
<protein>
    <submittedName>
        <fullName evidence="2">Uncharacterized protein</fullName>
    </submittedName>
</protein>
<gene>
    <name evidence="2" type="ORF">DNTS_024632</name>
</gene>
<evidence type="ECO:0000256" key="1">
    <source>
        <dbReference type="SAM" id="MobiDB-lite"/>
    </source>
</evidence>
<comment type="caution">
    <text evidence="2">The sequence shown here is derived from an EMBL/GenBank/DDBJ whole genome shotgun (WGS) entry which is preliminary data.</text>
</comment>
<dbReference type="OrthoDB" id="424012at2759"/>
<dbReference type="EMBL" id="SRMA01026961">
    <property type="protein sequence ID" value="TRY64951.1"/>
    <property type="molecule type" value="Genomic_DNA"/>
</dbReference>